<dbReference type="PANTHER" id="PTHR10357:SF219">
    <property type="entry name" value="MALTOSE ALPHA-D-GLUCOSYLTRANSFERASE"/>
    <property type="match status" value="1"/>
</dbReference>
<proteinExistence type="inferred from homology"/>
<feature type="domain" description="Glycosyl hydrolase family 13 catalytic" evidence="16">
    <location>
        <begin position="17"/>
        <end position="411"/>
    </location>
</feature>
<organism evidence="17 18">
    <name type="scientific">Methylobacterium durans</name>
    <dbReference type="NCBI Taxonomy" id="2202825"/>
    <lineage>
        <taxon>Bacteria</taxon>
        <taxon>Pseudomonadati</taxon>
        <taxon>Pseudomonadota</taxon>
        <taxon>Alphaproteobacteria</taxon>
        <taxon>Hyphomicrobiales</taxon>
        <taxon>Methylobacteriaceae</taxon>
        <taxon>Methylobacterium</taxon>
    </lineage>
</organism>
<dbReference type="Pfam" id="PF16657">
    <property type="entry name" value="Malt_amylase_C"/>
    <property type="match status" value="1"/>
</dbReference>
<dbReference type="EC" id="2.7.1.175" evidence="4"/>
<dbReference type="Pfam" id="PF00128">
    <property type="entry name" value="Alpha-amylase"/>
    <property type="match status" value="2"/>
</dbReference>
<dbReference type="SMART" id="SM00642">
    <property type="entry name" value="Aamy"/>
    <property type="match status" value="1"/>
</dbReference>
<dbReference type="RefSeq" id="WP_109886728.1">
    <property type="nucleotide sequence ID" value="NZ_CP029550.1"/>
</dbReference>
<dbReference type="GO" id="GO:0005975">
    <property type="term" value="P:carbohydrate metabolic process"/>
    <property type="evidence" value="ECO:0007669"/>
    <property type="project" value="InterPro"/>
</dbReference>
<dbReference type="Pfam" id="PF18085">
    <property type="entry name" value="Mak_N_cap"/>
    <property type="match status" value="1"/>
</dbReference>
<dbReference type="GO" id="GO:0016740">
    <property type="term" value="F:transferase activity"/>
    <property type="evidence" value="ECO:0007669"/>
    <property type="project" value="UniProtKB-KW"/>
</dbReference>
<name>A0A2U8VZQ8_9HYPH</name>
<evidence type="ECO:0000256" key="11">
    <source>
        <dbReference type="ARBA" id="ARBA00022840"/>
    </source>
</evidence>
<dbReference type="InterPro" id="IPR012811">
    <property type="entry name" value="TreS_maltokin_C_dom"/>
</dbReference>
<evidence type="ECO:0000313" key="18">
    <source>
        <dbReference type="Proteomes" id="UP000245926"/>
    </source>
</evidence>
<dbReference type="InterPro" id="IPR011009">
    <property type="entry name" value="Kinase-like_dom_sf"/>
</dbReference>
<keyword evidence="9" id="KW-0547">Nucleotide-binding</keyword>
<reference evidence="18" key="1">
    <citation type="submission" date="2018-05" db="EMBL/GenBank/DDBJ databases">
        <title>Complete Genome Sequence of Methylobacterium sp. 17SD2-17.</title>
        <authorList>
            <person name="Srinivasan S."/>
        </authorList>
    </citation>
    <scope>NUCLEOTIDE SEQUENCE [LARGE SCALE GENOMIC DNA]</scope>
    <source>
        <strain evidence="18">17SD2-17</strain>
    </source>
</reference>
<dbReference type="GO" id="GO:0005524">
    <property type="term" value="F:ATP binding"/>
    <property type="evidence" value="ECO:0007669"/>
    <property type="project" value="UniProtKB-KW"/>
</dbReference>
<keyword evidence="7 17" id="KW-0808">Transferase</keyword>
<dbReference type="CDD" id="cd11334">
    <property type="entry name" value="AmyAc_TreS"/>
    <property type="match status" value="1"/>
</dbReference>
<keyword evidence="8" id="KW-0479">Metal-binding</keyword>
<evidence type="ECO:0000256" key="4">
    <source>
        <dbReference type="ARBA" id="ARBA00011962"/>
    </source>
</evidence>
<dbReference type="GO" id="GO:0047471">
    <property type="term" value="F:maltose alpha-D-glucosyltransferase activity"/>
    <property type="evidence" value="ECO:0007669"/>
    <property type="project" value="UniProtKB-EC"/>
</dbReference>
<keyword evidence="11" id="KW-0067">ATP-binding</keyword>
<dbReference type="SUPFAM" id="SSF51011">
    <property type="entry name" value="Glycosyl hydrolase domain"/>
    <property type="match status" value="1"/>
</dbReference>
<dbReference type="NCBIfam" id="TIGR02457">
    <property type="entry name" value="TreS_Cterm"/>
    <property type="match status" value="1"/>
</dbReference>
<evidence type="ECO:0000256" key="10">
    <source>
        <dbReference type="ARBA" id="ARBA00022837"/>
    </source>
</evidence>
<dbReference type="InterPro" id="IPR017853">
    <property type="entry name" value="GH"/>
</dbReference>
<dbReference type="Gene3D" id="3.20.20.80">
    <property type="entry name" value="Glycosidases"/>
    <property type="match status" value="1"/>
</dbReference>
<evidence type="ECO:0000256" key="14">
    <source>
        <dbReference type="ARBA" id="ARBA00031378"/>
    </source>
</evidence>
<keyword evidence="10" id="KW-0106">Calcium</keyword>
<evidence type="ECO:0000256" key="13">
    <source>
        <dbReference type="ARBA" id="ARBA00031251"/>
    </source>
</evidence>
<dbReference type="PANTHER" id="PTHR10357">
    <property type="entry name" value="ALPHA-AMYLASE FAMILY MEMBER"/>
    <property type="match status" value="1"/>
</dbReference>
<dbReference type="OrthoDB" id="9805159at2"/>
<dbReference type="SUPFAM" id="SSF56112">
    <property type="entry name" value="Protein kinase-like (PK-like)"/>
    <property type="match status" value="1"/>
</dbReference>
<comment type="similarity">
    <text evidence="2">Belongs to the glycosyl hydrolase 13 family. TreS subfamily.</text>
</comment>
<dbReference type="InterPro" id="IPR006047">
    <property type="entry name" value="GH13_cat_dom"/>
</dbReference>
<gene>
    <name evidence="17" type="primary">treS</name>
    <name evidence="17" type="ORF">DK389_00325</name>
</gene>
<protein>
    <recommendedName>
        <fullName evidence="6">Maltokinase</fullName>
        <ecNumber evidence="4">2.7.1.175</ecNumber>
        <ecNumber evidence="5">5.4.99.16</ecNumber>
    </recommendedName>
    <alternativeName>
        <fullName evidence="14">Maltose alpha-D-glucosyltransferase</fullName>
    </alternativeName>
    <alternativeName>
        <fullName evidence="13">Maltose-1-phosphate synthase</fullName>
    </alternativeName>
</protein>
<dbReference type="InterPro" id="IPR045857">
    <property type="entry name" value="O16G_dom_2"/>
</dbReference>
<keyword evidence="12" id="KW-0413">Isomerase</keyword>
<dbReference type="Gene3D" id="2.60.40.1180">
    <property type="entry name" value="Golgi alpha-mannosidase II"/>
    <property type="match status" value="1"/>
</dbReference>
<dbReference type="Gene3D" id="3.90.1200.10">
    <property type="match status" value="1"/>
</dbReference>
<evidence type="ECO:0000256" key="2">
    <source>
        <dbReference type="ARBA" id="ARBA00005496"/>
    </source>
</evidence>
<dbReference type="AlphaFoldDB" id="A0A2U8VZQ8"/>
<sequence>MIDRSDPQWYRDAIIYQIHVKSFFDSNNDGIGDFEGLTEKLDYVRDLGVTAIWLMPFYPSPLRDDGYDIADYRDINASYGDMDAFRRFVEAAHERGLRVITELVINHTSDQHPWFQRAREAPPGSPERDFYVWSDTDEPYADTRIIFLDTEASNWTWDPVAKQYFWHRFYSHQPDLNFDNPKVLEAVIEVMRYWLDMGVDGLRLDAIPYLIERDGTNCENLAETHTVIKKIRAALDASYPDRMLLAEANQWPEETAQYFGDGDECHMAFHFPLMPRMYMAIAREDRHPITDIMRQTPEIPEGCQWAIFLRNHDELTLEMVTAEERDYLWSFYAAERRARINLGIRRRLAPLLENDRRKIELMKSLVLSMPGTPVLYYGDEIGMGDNIYLGDRDGVRTPMQWGPDRNGGFSRANPQKLFLPAIQDPIYGFDAINVEAQTQAQTSLLNWTRRMIAIRNNSVALGRGTMQFLYPSNRKVLAWIREFEGERVLCVANLSRAPQAVQLDLSELRSAVPIELTGGTEFPPIGELPYLLTLPSYGFYWFTLSAANTGAVGPQPEAPELFTLVLTGGIETLMAGRERTAFERTVVPPFLASRRWFGAKGSRIKAVQVTDSAALKDGAGDARFLLPRVAVQLSSGERHEYFVPVGVDEGREDEALMPHAVARVRRGPRLGLLYGAAASPAFAISLIESMRAGREIATETGSLVFAATSAFDRELPFEEGEVRRLSAEQSNTSIAIGAKMMLKLLRRLQPGTHPEIEVGRFLTEKAHFANTPALLGTLEHVAADGTRTALALLQRYVLNQGDAWTLMLEGLRRDFDTVVLAPESEAPTPDEAFNAHLRWADLLGRRTAEMHNAFAMETDDVAFAAEPFTSEDLDVLGRDARHQAERAFRGLSAMAERGLDSGRPASAALAARRGEVEGLIERLTAEAPRGAWKTRIHGDYHLGQVLASEGDLVIVDFEGEPSRPADERRAKSTPLRDVAGMLRSFAYGAETVTREIASRFADSEERARNASIAWRGMIDAAFLEGYETAVRASRAAVTDPETHARLLRLCVLTKALYEVDYEANNRPDWIEIPARGVLNILDEAKRGM</sequence>
<evidence type="ECO:0000256" key="9">
    <source>
        <dbReference type="ARBA" id="ARBA00022741"/>
    </source>
</evidence>
<comment type="catalytic activity">
    <reaction evidence="15">
        <text>D-maltose + ATP = alpha-maltose 1-phosphate + ADP + H(+)</text>
        <dbReference type="Rhea" id="RHEA:31915"/>
        <dbReference type="ChEBI" id="CHEBI:15378"/>
        <dbReference type="ChEBI" id="CHEBI:17306"/>
        <dbReference type="ChEBI" id="CHEBI:30616"/>
        <dbReference type="ChEBI" id="CHEBI:63576"/>
        <dbReference type="ChEBI" id="CHEBI:456216"/>
        <dbReference type="EC" id="2.7.1.175"/>
    </reaction>
</comment>
<evidence type="ECO:0000256" key="8">
    <source>
        <dbReference type="ARBA" id="ARBA00022723"/>
    </source>
</evidence>
<dbReference type="EC" id="5.4.99.16" evidence="5"/>
<evidence type="ECO:0000256" key="7">
    <source>
        <dbReference type="ARBA" id="ARBA00022679"/>
    </source>
</evidence>
<dbReference type="InterPro" id="IPR013780">
    <property type="entry name" value="Glyco_hydro_b"/>
</dbReference>
<evidence type="ECO:0000256" key="12">
    <source>
        <dbReference type="ARBA" id="ARBA00023235"/>
    </source>
</evidence>
<evidence type="ECO:0000256" key="15">
    <source>
        <dbReference type="ARBA" id="ARBA00049067"/>
    </source>
</evidence>
<dbReference type="SUPFAM" id="SSF51445">
    <property type="entry name" value="(Trans)glycosidases"/>
    <property type="match status" value="1"/>
</dbReference>
<evidence type="ECO:0000259" key="16">
    <source>
        <dbReference type="SMART" id="SM00642"/>
    </source>
</evidence>
<dbReference type="EMBL" id="CP029550">
    <property type="protein sequence ID" value="AWN39287.1"/>
    <property type="molecule type" value="Genomic_DNA"/>
</dbReference>
<keyword evidence="18" id="KW-1185">Reference proteome</keyword>
<dbReference type="FunFam" id="3.20.20.80:FF:000055">
    <property type="entry name" value="Trehalose synthase"/>
    <property type="match status" value="1"/>
</dbReference>
<dbReference type="Proteomes" id="UP000245926">
    <property type="component" value="Chromosome"/>
</dbReference>
<evidence type="ECO:0000256" key="6">
    <source>
        <dbReference type="ARBA" id="ARBA00013882"/>
    </source>
</evidence>
<dbReference type="Gene3D" id="3.90.400.10">
    <property type="entry name" value="Oligo-1,6-glucosidase, Domain 2"/>
    <property type="match status" value="1"/>
</dbReference>
<dbReference type="InterPro" id="IPR032091">
    <property type="entry name" value="Malt_amylase-like_C"/>
</dbReference>
<dbReference type="InterPro" id="IPR012810">
    <property type="entry name" value="TreS/a-amylase_N"/>
</dbReference>
<dbReference type="NCBIfam" id="TIGR02456">
    <property type="entry name" value="treS_nterm"/>
    <property type="match status" value="1"/>
</dbReference>
<evidence type="ECO:0000313" key="17">
    <source>
        <dbReference type="EMBL" id="AWN39287.1"/>
    </source>
</evidence>
<dbReference type="GO" id="GO:0046872">
    <property type="term" value="F:metal ion binding"/>
    <property type="evidence" value="ECO:0007669"/>
    <property type="project" value="UniProtKB-KW"/>
</dbReference>
<evidence type="ECO:0000256" key="5">
    <source>
        <dbReference type="ARBA" id="ARBA00012619"/>
    </source>
</evidence>
<dbReference type="KEGG" id="mets:DK389_00325"/>
<comment type="similarity">
    <text evidence="3">Belongs to the aminoglycoside phosphotransferase family.</text>
</comment>
<accession>A0A2U8VZQ8</accession>
<evidence type="ECO:0000256" key="1">
    <source>
        <dbReference type="ARBA" id="ARBA00001595"/>
    </source>
</evidence>
<evidence type="ECO:0000256" key="3">
    <source>
        <dbReference type="ARBA" id="ARBA00006219"/>
    </source>
</evidence>
<dbReference type="InterPro" id="IPR040999">
    <property type="entry name" value="Mak_N_cap"/>
</dbReference>
<comment type="catalytic activity">
    <reaction evidence="1">
        <text>D-maltose = alpha,alpha-trehalose</text>
        <dbReference type="Rhea" id="RHEA:15145"/>
        <dbReference type="ChEBI" id="CHEBI:16551"/>
        <dbReference type="ChEBI" id="CHEBI:17306"/>
        <dbReference type="EC" id="5.4.99.16"/>
    </reaction>
</comment>